<evidence type="ECO:0000313" key="3">
    <source>
        <dbReference type="Proteomes" id="UP000583929"/>
    </source>
</evidence>
<evidence type="ECO:0000256" key="1">
    <source>
        <dbReference type="SAM" id="MobiDB-lite"/>
    </source>
</evidence>
<reference evidence="2 3" key="1">
    <citation type="journal article" date="2020" name="bioRxiv">
        <title>Sequence and annotation of 42 cannabis genomes reveals extensive copy number variation in cannabinoid synthesis and pathogen resistance genes.</title>
        <authorList>
            <person name="Mckernan K.J."/>
            <person name="Helbert Y."/>
            <person name="Kane L.T."/>
            <person name="Ebling H."/>
            <person name="Zhang L."/>
            <person name="Liu B."/>
            <person name="Eaton Z."/>
            <person name="Mclaughlin S."/>
            <person name="Kingan S."/>
            <person name="Baybayan P."/>
            <person name="Concepcion G."/>
            <person name="Jordan M."/>
            <person name="Riva A."/>
            <person name="Barbazuk W."/>
            <person name="Harkins T."/>
        </authorList>
    </citation>
    <scope>NUCLEOTIDE SEQUENCE [LARGE SCALE GENOMIC DNA]</scope>
    <source>
        <strain evidence="3">cv. Jamaican Lion 4</strain>
        <tissue evidence="2">Leaf</tissue>
    </source>
</reference>
<dbReference type="Gene3D" id="3.40.50.620">
    <property type="entry name" value="HUPs"/>
    <property type="match status" value="1"/>
</dbReference>
<proteinExistence type="predicted"/>
<evidence type="ECO:0000313" key="2">
    <source>
        <dbReference type="EMBL" id="KAF4399453.1"/>
    </source>
</evidence>
<protein>
    <submittedName>
        <fullName evidence="2">Uncharacterized protein</fullName>
    </submittedName>
</protein>
<gene>
    <name evidence="2" type="ORF">G4B88_022536</name>
</gene>
<dbReference type="PANTHER" id="PTHR47382">
    <property type="entry name" value="U-BOX DOMAIN-CONTAINING PROTEIN 52-LIKE"/>
    <property type="match status" value="1"/>
</dbReference>
<comment type="caution">
    <text evidence="2">The sequence shown here is derived from an EMBL/GenBank/DDBJ whole genome shotgun (WGS) entry which is preliminary data.</text>
</comment>
<feature type="compositionally biased region" description="Basic and acidic residues" evidence="1">
    <location>
        <begin position="270"/>
        <end position="294"/>
    </location>
</feature>
<organism evidence="2 3">
    <name type="scientific">Cannabis sativa</name>
    <name type="common">Hemp</name>
    <name type="synonym">Marijuana</name>
    <dbReference type="NCBI Taxonomy" id="3483"/>
    <lineage>
        <taxon>Eukaryota</taxon>
        <taxon>Viridiplantae</taxon>
        <taxon>Streptophyta</taxon>
        <taxon>Embryophyta</taxon>
        <taxon>Tracheophyta</taxon>
        <taxon>Spermatophyta</taxon>
        <taxon>Magnoliopsida</taxon>
        <taxon>eudicotyledons</taxon>
        <taxon>Gunneridae</taxon>
        <taxon>Pentapetalae</taxon>
        <taxon>rosids</taxon>
        <taxon>fabids</taxon>
        <taxon>Rosales</taxon>
        <taxon>Cannabaceae</taxon>
        <taxon>Cannabis</taxon>
    </lineage>
</organism>
<sequence>MSVSLTENNNDNNKVSNIGPRDDEYYGYFHRSSSSISEIEEEDEGSGGGVGGIISQNDDVTRDIKELFEIKKFAPMPAIGEEQSSSGAGGENCIYVAVGKSTSSMDALNWTLRQVMDLSPAIIVYLIHIYPEIRQIPTPLGKLPLSQVSPEQVENYMAQERGKRRELLNTFLRKCSSANIKVDTVLIESDALAKAIIDLVAILNIRKLVIGIAKPNLRKLRSGRGTGLADQILKSAPENCEVNIICEGNRVENMDQPIMSEPPSPAPRVSVDKSNDSEHNSTKSLQEEDKPEKEAPVSCILAERNVGRLQVQLIAAFVFS</sequence>
<keyword evidence="3" id="KW-1185">Reference proteome</keyword>
<dbReference type="PANTHER" id="PTHR47382:SF3">
    <property type="entry name" value="ADENINE NUCLEOTIDE ALPHA HYDROLASES-LIKE SUPERFAMILY PROTEIN"/>
    <property type="match status" value="1"/>
</dbReference>
<dbReference type="InterPro" id="IPR014729">
    <property type="entry name" value="Rossmann-like_a/b/a_fold"/>
</dbReference>
<dbReference type="EMBL" id="JAATIQ010000021">
    <property type="protein sequence ID" value="KAF4399453.1"/>
    <property type="molecule type" value="Genomic_DNA"/>
</dbReference>
<accession>A0A7J6HW30</accession>
<dbReference type="AlphaFoldDB" id="A0A7J6HW30"/>
<dbReference type="CDD" id="cd01989">
    <property type="entry name" value="USP_STK_Ubox_N"/>
    <property type="match status" value="1"/>
</dbReference>
<feature type="region of interest" description="Disordered" evidence="1">
    <location>
        <begin position="36"/>
        <end position="56"/>
    </location>
</feature>
<dbReference type="Proteomes" id="UP000583929">
    <property type="component" value="Unassembled WGS sequence"/>
</dbReference>
<name>A0A7J6HW30_CANSA</name>
<feature type="region of interest" description="Disordered" evidence="1">
    <location>
        <begin position="254"/>
        <end position="294"/>
    </location>
</feature>
<dbReference type="SUPFAM" id="SSF52402">
    <property type="entry name" value="Adenine nucleotide alpha hydrolases-like"/>
    <property type="match status" value="1"/>
</dbReference>